<dbReference type="EMBL" id="JACTUZ010000120">
    <property type="protein sequence ID" value="MBC9179115.1"/>
    <property type="molecule type" value="Genomic_DNA"/>
</dbReference>
<protein>
    <submittedName>
        <fullName evidence="2">Conjugal transfer protein TraD</fullName>
    </submittedName>
</protein>
<reference evidence="2 3" key="1">
    <citation type="journal article" date="2009" name="Int. J. Syst. Evol. Microbiol.">
        <title>Transfer of Teichococcus ludipueritiae and Muricoccus roseus to the genus Roseomonas, as Roseomonas ludipueritiae comb. nov. and Roseomonas rosea comb. nov., respectively, and emended description of the genus Roseomonas.</title>
        <authorList>
            <person name="Sanchez-Porro C."/>
            <person name="Gallego V."/>
            <person name="Busse H.J."/>
            <person name="Kampfer P."/>
            <person name="Ventosa A."/>
        </authorList>
    </citation>
    <scope>NUCLEOTIDE SEQUENCE [LARGE SCALE GENOMIC DNA]</scope>
    <source>
        <strain evidence="2 3">DSM 14915</strain>
    </source>
</reference>
<accession>A0ABR7RCF3</accession>
<comment type="caution">
    <text evidence="2">The sequence shown here is derived from an EMBL/GenBank/DDBJ whole genome shotgun (WGS) entry which is preliminary data.</text>
</comment>
<dbReference type="InterPro" id="IPR009444">
    <property type="entry name" value="Conjugal_tfr_TraD_a-type"/>
</dbReference>
<feature type="compositionally biased region" description="Low complexity" evidence="1">
    <location>
        <begin position="89"/>
        <end position="104"/>
    </location>
</feature>
<feature type="compositionally biased region" description="Basic and acidic residues" evidence="1">
    <location>
        <begin position="108"/>
        <end position="119"/>
    </location>
</feature>
<sequence length="119" mass="12792">MEDLPLAPRRPRDIDAELRALQDKARQLRTKQKAQLGELLLATGAADALDPDTLAGLLLHGLEQAKSNPQAAESWRQRGESFFRRERAGTSGAGDSKSAAASPRAARHNAEDAARPAAE</sequence>
<feature type="region of interest" description="Disordered" evidence="1">
    <location>
        <begin position="64"/>
        <end position="119"/>
    </location>
</feature>
<dbReference type="Proteomes" id="UP000603940">
    <property type="component" value="Unassembled WGS sequence"/>
</dbReference>
<proteinExistence type="predicted"/>
<name>A0ABR7RCF3_9PROT</name>
<gene>
    <name evidence="2" type="ORF">IBL25_19420</name>
</gene>
<evidence type="ECO:0000313" key="3">
    <source>
        <dbReference type="Proteomes" id="UP000603940"/>
    </source>
</evidence>
<dbReference type="Pfam" id="PF06412">
    <property type="entry name" value="TraD"/>
    <property type="match status" value="1"/>
</dbReference>
<keyword evidence="3" id="KW-1185">Reference proteome</keyword>
<organism evidence="2 3">
    <name type="scientific">Pseudoroseomonas ludipueritiae</name>
    <dbReference type="NCBI Taxonomy" id="198093"/>
    <lineage>
        <taxon>Bacteria</taxon>
        <taxon>Pseudomonadati</taxon>
        <taxon>Pseudomonadota</taxon>
        <taxon>Alphaproteobacteria</taxon>
        <taxon>Acetobacterales</taxon>
        <taxon>Acetobacteraceae</taxon>
        <taxon>Pseudoroseomonas</taxon>
    </lineage>
</organism>
<evidence type="ECO:0000256" key="1">
    <source>
        <dbReference type="SAM" id="MobiDB-lite"/>
    </source>
</evidence>
<feature type="compositionally biased region" description="Basic and acidic residues" evidence="1">
    <location>
        <begin position="75"/>
        <end position="88"/>
    </location>
</feature>
<evidence type="ECO:0000313" key="2">
    <source>
        <dbReference type="EMBL" id="MBC9179115.1"/>
    </source>
</evidence>